<evidence type="ECO:0000313" key="4">
    <source>
        <dbReference type="Proteomes" id="UP000239406"/>
    </source>
</evidence>
<dbReference type="AlphaFoldDB" id="A0A2S5T105"/>
<protein>
    <submittedName>
        <fullName evidence="2">DUF3305 domain-containing protein</fullName>
    </submittedName>
</protein>
<name>A0A2S5T105_9BURK</name>
<comment type="caution">
    <text evidence="2">The sequence shown here is derived from an EMBL/GenBank/DDBJ whole genome shotgun (WGS) entry which is preliminary data.</text>
</comment>
<accession>A0A2S5T105</accession>
<dbReference type="Pfam" id="PF11749">
    <property type="entry name" value="DUF3305"/>
    <property type="match status" value="1"/>
</dbReference>
<dbReference type="OrthoDB" id="8526034at2"/>
<dbReference type="InterPro" id="IPR021736">
    <property type="entry name" value="DUF3305"/>
</dbReference>
<evidence type="ECO:0000313" key="3">
    <source>
        <dbReference type="EMBL" id="TCP08931.1"/>
    </source>
</evidence>
<dbReference type="Proteomes" id="UP000239406">
    <property type="component" value="Unassembled WGS sequence"/>
</dbReference>
<proteinExistence type="predicted"/>
<reference evidence="2 4" key="1">
    <citation type="submission" date="2018-02" db="EMBL/GenBank/DDBJ databases">
        <title>Reclassifiation of [Polyangium] brachysporum DSM 7029 as Guopingzhaonella breviflexa gen. nov., sp. nov., a member of the family Comamonadaceae.</title>
        <authorList>
            <person name="Tang B."/>
        </authorList>
    </citation>
    <scope>NUCLEOTIDE SEQUENCE [LARGE SCALE GENOMIC DNA]</scope>
    <source>
        <strain evidence="2 4">DSM 15344</strain>
    </source>
</reference>
<gene>
    <name evidence="2" type="ORF">C1702_16040</name>
    <name evidence="3" type="ORF">EV676_102442</name>
</gene>
<sequence>MPRPCVEVAVVLEREASPNVWEDWRFRIVEVVEQQEAFGREPRLLHDDGRIARWMFPAFRLELFRDEAEGYYLNLSSGQPVWFVMWRIDDEDPSRATVEQVSLSYNEAGRWLDAQERVDNVPLQPPLVAWLQAYTAEHYKPEPKKRQRPASFVSPDARIAHAGLKGDKAPE</sequence>
<keyword evidence="4" id="KW-1185">Reference proteome</keyword>
<reference evidence="3 5" key="2">
    <citation type="submission" date="2019-03" db="EMBL/GenBank/DDBJ databases">
        <title>Genomic Encyclopedia of Type Strains, Phase IV (KMG-IV): sequencing the most valuable type-strain genomes for metagenomic binning, comparative biology and taxonomic classification.</title>
        <authorList>
            <person name="Goeker M."/>
        </authorList>
    </citation>
    <scope>NUCLEOTIDE SEQUENCE [LARGE SCALE GENOMIC DNA]</scope>
    <source>
        <strain evidence="3 5">DSM 15264</strain>
    </source>
</reference>
<evidence type="ECO:0000256" key="1">
    <source>
        <dbReference type="SAM" id="MobiDB-lite"/>
    </source>
</evidence>
<evidence type="ECO:0000313" key="2">
    <source>
        <dbReference type="EMBL" id="PPE68636.1"/>
    </source>
</evidence>
<evidence type="ECO:0000313" key="5">
    <source>
        <dbReference type="Proteomes" id="UP000294772"/>
    </source>
</evidence>
<feature type="region of interest" description="Disordered" evidence="1">
    <location>
        <begin position="140"/>
        <end position="171"/>
    </location>
</feature>
<dbReference type="EMBL" id="PSNY01000022">
    <property type="protein sequence ID" value="PPE68636.1"/>
    <property type="molecule type" value="Genomic_DNA"/>
</dbReference>
<dbReference type="RefSeq" id="WP_104358730.1">
    <property type="nucleotide sequence ID" value="NZ_CALFFA010000017.1"/>
</dbReference>
<organism evidence="2 4">
    <name type="scientific">Caldimonas thermodepolymerans</name>
    <dbReference type="NCBI Taxonomy" id="215580"/>
    <lineage>
        <taxon>Bacteria</taxon>
        <taxon>Pseudomonadati</taxon>
        <taxon>Pseudomonadota</taxon>
        <taxon>Betaproteobacteria</taxon>
        <taxon>Burkholderiales</taxon>
        <taxon>Sphaerotilaceae</taxon>
        <taxon>Caldimonas</taxon>
    </lineage>
</organism>
<dbReference type="Proteomes" id="UP000294772">
    <property type="component" value="Unassembled WGS sequence"/>
</dbReference>
<dbReference type="EMBL" id="SLXF01000002">
    <property type="protein sequence ID" value="TCP08931.1"/>
    <property type="molecule type" value="Genomic_DNA"/>
</dbReference>